<dbReference type="Pfam" id="PF12833">
    <property type="entry name" value="HTH_18"/>
    <property type="match status" value="1"/>
</dbReference>
<evidence type="ECO:0000256" key="1">
    <source>
        <dbReference type="ARBA" id="ARBA00023015"/>
    </source>
</evidence>
<evidence type="ECO:0000256" key="3">
    <source>
        <dbReference type="ARBA" id="ARBA00023163"/>
    </source>
</evidence>
<keyword evidence="6" id="KW-1185">Reference proteome</keyword>
<dbReference type="RefSeq" id="WP_345117541.1">
    <property type="nucleotide sequence ID" value="NZ_BAABDH010000111.1"/>
</dbReference>
<dbReference type="InterPro" id="IPR032687">
    <property type="entry name" value="AraC-type_N"/>
</dbReference>
<keyword evidence="3" id="KW-0804">Transcription</keyword>
<organism evidence="5 6">
    <name type="scientific">Hymenobacter algoricola</name>
    <dbReference type="NCBI Taxonomy" id="486267"/>
    <lineage>
        <taxon>Bacteria</taxon>
        <taxon>Pseudomonadati</taxon>
        <taxon>Bacteroidota</taxon>
        <taxon>Cytophagia</taxon>
        <taxon>Cytophagales</taxon>
        <taxon>Hymenobacteraceae</taxon>
        <taxon>Hymenobacter</taxon>
    </lineage>
</organism>
<gene>
    <name evidence="5" type="ORF">GCM10022406_38640</name>
</gene>
<evidence type="ECO:0000256" key="2">
    <source>
        <dbReference type="ARBA" id="ARBA00023125"/>
    </source>
</evidence>
<dbReference type="PANTHER" id="PTHR47894:SF1">
    <property type="entry name" value="HTH-TYPE TRANSCRIPTIONAL REGULATOR VQSM"/>
    <property type="match status" value="1"/>
</dbReference>
<evidence type="ECO:0000313" key="5">
    <source>
        <dbReference type="EMBL" id="GAA3953154.1"/>
    </source>
</evidence>
<dbReference type="SUPFAM" id="SSF46689">
    <property type="entry name" value="Homeodomain-like"/>
    <property type="match status" value="1"/>
</dbReference>
<dbReference type="InterPro" id="IPR018060">
    <property type="entry name" value="HTH_AraC"/>
</dbReference>
<name>A0ABP7NSD5_9BACT</name>
<dbReference type="Pfam" id="PF12625">
    <property type="entry name" value="Arabinose_bd"/>
    <property type="match status" value="1"/>
</dbReference>
<comment type="caution">
    <text evidence="5">The sequence shown here is derived from an EMBL/GenBank/DDBJ whole genome shotgun (WGS) entry which is preliminary data.</text>
</comment>
<dbReference type="EMBL" id="BAABDH010000111">
    <property type="protein sequence ID" value="GAA3953154.1"/>
    <property type="molecule type" value="Genomic_DNA"/>
</dbReference>
<dbReference type="InterPro" id="IPR020449">
    <property type="entry name" value="Tscrpt_reg_AraC-type_HTH"/>
</dbReference>
<evidence type="ECO:0000313" key="6">
    <source>
        <dbReference type="Proteomes" id="UP001499909"/>
    </source>
</evidence>
<evidence type="ECO:0000259" key="4">
    <source>
        <dbReference type="PROSITE" id="PS01124"/>
    </source>
</evidence>
<proteinExistence type="predicted"/>
<dbReference type="Proteomes" id="UP001499909">
    <property type="component" value="Unassembled WGS sequence"/>
</dbReference>
<keyword evidence="2" id="KW-0238">DNA-binding</keyword>
<dbReference type="Gene3D" id="1.10.10.60">
    <property type="entry name" value="Homeodomain-like"/>
    <property type="match status" value="1"/>
</dbReference>
<keyword evidence="1" id="KW-0805">Transcription regulation</keyword>
<dbReference type="PANTHER" id="PTHR47894">
    <property type="entry name" value="HTH-TYPE TRANSCRIPTIONAL REGULATOR GADX"/>
    <property type="match status" value="1"/>
</dbReference>
<sequence>MASVNTVSMGSVNLLLWAAAQKGADQAALCRSIGLDPRRLQTPDDRLPLADLHRLWPLAVAASGDPHLDLHLGEKVSPVAYGVLAYVMMHSPTIEKALEQLCRYQDIVCDGTRTSLRRHATQVELVVELISPDITWPAYALNAELSAYLAALRLLSGLPLQPRVVRFAYPPPADVREHERIFGPAPVVFGAADTALVFEASVLALPVLNANPVLFAVVEQHAEQLVAQLQQPDLPGLVKREIVRLLKGADPALSTVADRLNLGVRTLQLHLKEAGLTYRQLLDEVRCELAQRHLRELHLSTTDIAFLLGYSEPSVFARSFKKWTGQTPGGFRKQVA</sequence>
<feature type="domain" description="HTH araC/xylS-type" evidence="4">
    <location>
        <begin position="253"/>
        <end position="334"/>
    </location>
</feature>
<dbReference type="PRINTS" id="PR00032">
    <property type="entry name" value="HTHARAC"/>
</dbReference>
<protein>
    <submittedName>
        <fullName evidence="5">AraC family transcriptional regulator</fullName>
    </submittedName>
</protein>
<dbReference type="SMART" id="SM00342">
    <property type="entry name" value="HTH_ARAC"/>
    <property type="match status" value="1"/>
</dbReference>
<reference evidence="6" key="1">
    <citation type="journal article" date="2019" name="Int. J. Syst. Evol. Microbiol.">
        <title>The Global Catalogue of Microorganisms (GCM) 10K type strain sequencing project: providing services to taxonomists for standard genome sequencing and annotation.</title>
        <authorList>
            <consortium name="The Broad Institute Genomics Platform"/>
            <consortium name="The Broad Institute Genome Sequencing Center for Infectious Disease"/>
            <person name="Wu L."/>
            <person name="Ma J."/>
        </authorList>
    </citation>
    <scope>NUCLEOTIDE SEQUENCE [LARGE SCALE GENOMIC DNA]</scope>
    <source>
        <strain evidence="6">JCM 17214</strain>
    </source>
</reference>
<dbReference type="InterPro" id="IPR009057">
    <property type="entry name" value="Homeodomain-like_sf"/>
</dbReference>
<dbReference type="PROSITE" id="PS01124">
    <property type="entry name" value="HTH_ARAC_FAMILY_2"/>
    <property type="match status" value="1"/>
</dbReference>
<accession>A0ABP7NSD5</accession>